<proteinExistence type="predicted"/>
<keyword evidence="2" id="KW-1185">Reference proteome</keyword>
<name>A0A3N5C6P7_9BACI</name>
<evidence type="ECO:0000313" key="2">
    <source>
        <dbReference type="Proteomes" id="UP000276443"/>
    </source>
</evidence>
<dbReference type="AlphaFoldDB" id="A0A3N5C6P7"/>
<dbReference type="RefSeq" id="WP_124220634.1">
    <property type="nucleotide sequence ID" value="NZ_RKRF01000008.1"/>
</dbReference>
<gene>
    <name evidence="1" type="ORF">EDC24_1173</name>
</gene>
<accession>A0A3N5C6P7</accession>
<dbReference type="EMBL" id="RKRF01000008">
    <property type="protein sequence ID" value="RPF53985.1"/>
    <property type="molecule type" value="Genomic_DNA"/>
</dbReference>
<comment type="caution">
    <text evidence="1">The sequence shown here is derived from an EMBL/GenBank/DDBJ whole genome shotgun (WGS) entry which is preliminary data.</text>
</comment>
<organism evidence="1 2">
    <name type="scientific">Aquisalibacillus elongatus</name>
    <dbReference type="NCBI Taxonomy" id="485577"/>
    <lineage>
        <taxon>Bacteria</taxon>
        <taxon>Bacillati</taxon>
        <taxon>Bacillota</taxon>
        <taxon>Bacilli</taxon>
        <taxon>Bacillales</taxon>
        <taxon>Bacillaceae</taxon>
        <taxon>Aquisalibacillus</taxon>
    </lineage>
</organism>
<dbReference type="OrthoDB" id="9804829at2"/>
<protein>
    <submittedName>
        <fullName evidence="1">Putative membrane protein</fullName>
    </submittedName>
</protein>
<dbReference type="Pfam" id="PF22564">
    <property type="entry name" value="HAAS"/>
    <property type="match status" value="1"/>
</dbReference>
<evidence type="ECO:0000313" key="1">
    <source>
        <dbReference type="EMBL" id="RPF53985.1"/>
    </source>
</evidence>
<reference evidence="1 2" key="1">
    <citation type="submission" date="2018-11" db="EMBL/GenBank/DDBJ databases">
        <title>Genomic Encyclopedia of Type Strains, Phase IV (KMG-IV): sequencing the most valuable type-strain genomes for metagenomic binning, comparative biology and taxonomic classification.</title>
        <authorList>
            <person name="Goeker M."/>
        </authorList>
    </citation>
    <scope>NUCLEOTIDE SEQUENCE [LARGE SCALE GENOMIC DNA]</scope>
    <source>
        <strain evidence="1 2">DSM 18090</strain>
    </source>
</reference>
<sequence length="182" mass="20635">MNKDQYLKELKQLLAPLSKVERDEILYDYREHFDNGLRDGKTDLEVINELGSPEEVAENVLEELPNSKKSIHNTNTDLVRMVVLSIVLIFINIIFVLAPLIGIITAYFGLYSVVVTLIFSPMVLFFNAIVNGVGSILISFFLVGVGLSLGVLVLLGLLWLGKWLFRLIKMYINFNVRLVRGY</sequence>
<dbReference type="Proteomes" id="UP000276443">
    <property type="component" value="Unassembled WGS sequence"/>
</dbReference>